<gene>
    <name evidence="1" type="ORF">ABIF63_006568</name>
</gene>
<sequence>MKTIGVMGERTCDRVVAGAPSSSQTNDSSVKFSIAAALFRLRQISA</sequence>
<keyword evidence="2" id="KW-1185">Reference proteome</keyword>
<reference evidence="1 2" key="1">
    <citation type="submission" date="2024-06" db="EMBL/GenBank/DDBJ databases">
        <title>Genomic Encyclopedia of Type Strains, Phase V (KMG-V): Genome sequencing to study the core and pangenomes of soil and plant-associated prokaryotes.</title>
        <authorList>
            <person name="Whitman W."/>
        </authorList>
    </citation>
    <scope>NUCLEOTIDE SEQUENCE [LARGE SCALE GENOMIC DNA]</scope>
    <source>
        <strain evidence="1 2">USDA 160</strain>
    </source>
</reference>
<accession>A0ABV2RZU3</accession>
<proteinExistence type="predicted"/>
<dbReference type="Proteomes" id="UP001549291">
    <property type="component" value="Unassembled WGS sequence"/>
</dbReference>
<dbReference type="EMBL" id="JBEPTQ010000002">
    <property type="protein sequence ID" value="MET4722462.1"/>
    <property type="molecule type" value="Genomic_DNA"/>
</dbReference>
<organism evidence="1 2">
    <name type="scientific">Bradyrhizobium japonicum</name>
    <dbReference type="NCBI Taxonomy" id="375"/>
    <lineage>
        <taxon>Bacteria</taxon>
        <taxon>Pseudomonadati</taxon>
        <taxon>Pseudomonadota</taxon>
        <taxon>Alphaproteobacteria</taxon>
        <taxon>Hyphomicrobiales</taxon>
        <taxon>Nitrobacteraceae</taxon>
        <taxon>Bradyrhizobium</taxon>
    </lineage>
</organism>
<protein>
    <submittedName>
        <fullName evidence="1">Uncharacterized protein</fullName>
    </submittedName>
</protein>
<name>A0ABV2RZU3_BRAJP</name>
<evidence type="ECO:0000313" key="1">
    <source>
        <dbReference type="EMBL" id="MET4722462.1"/>
    </source>
</evidence>
<comment type="caution">
    <text evidence="1">The sequence shown here is derived from an EMBL/GenBank/DDBJ whole genome shotgun (WGS) entry which is preliminary data.</text>
</comment>
<dbReference type="RefSeq" id="WP_157788279.1">
    <property type="nucleotide sequence ID" value="NZ_CP066351.1"/>
</dbReference>
<evidence type="ECO:0000313" key="2">
    <source>
        <dbReference type="Proteomes" id="UP001549291"/>
    </source>
</evidence>